<reference evidence="3 4" key="1">
    <citation type="journal article" date="2020" name="Nature">
        <title>Bacterial chemolithoautotrophy via manganese oxidation.</title>
        <authorList>
            <person name="Yu H."/>
            <person name="Leadbetter J.R."/>
        </authorList>
    </citation>
    <scope>NUCLEOTIDE SEQUENCE [LARGE SCALE GENOMIC DNA]</scope>
    <source>
        <strain evidence="3 4">Mn-1</strain>
    </source>
</reference>
<name>A0A7X6ID85_9BACT</name>
<sequence>MVPFKLVNIGFGNVVPASRIVAVVAANSSPMRRFKEEARAGGKLVDASQGRKTRTVIITDSGHVILSAIQPETIAQRFASDEDGLPAGSAPLGEKKGRKRRSS</sequence>
<dbReference type="AlphaFoldDB" id="A0A7X6ID85"/>
<gene>
    <name evidence="3" type="ORF">MNODULE_20700</name>
</gene>
<protein>
    <recommendedName>
        <fullName evidence="1">Putative regulatory protein MNODULE_20700</fullName>
    </recommendedName>
</protein>
<organism evidence="3 4">
    <name type="scientific">Candidatus Manganitrophus noduliformans</name>
    <dbReference type="NCBI Taxonomy" id="2606439"/>
    <lineage>
        <taxon>Bacteria</taxon>
        <taxon>Pseudomonadati</taxon>
        <taxon>Nitrospirota</taxon>
        <taxon>Nitrospiria</taxon>
        <taxon>Candidatus Troglogloeales</taxon>
        <taxon>Candidatus Manganitrophaceae</taxon>
        <taxon>Candidatus Manganitrophus</taxon>
    </lineage>
</organism>
<dbReference type="NCBIfam" id="NF003315">
    <property type="entry name" value="PRK04323.1"/>
    <property type="match status" value="1"/>
</dbReference>
<dbReference type="InterPro" id="IPR007169">
    <property type="entry name" value="RemA-like"/>
</dbReference>
<comment type="similarity">
    <text evidence="1">Belongs to the RemA family.</text>
</comment>
<comment type="caution">
    <text evidence="3">The sequence shown here is derived from an EMBL/GenBank/DDBJ whole genome shotgun (WGS) entry which is preliminary data.</text>
</comment>
<dbReference type="PANTHER" id="PTHR38449">
    <property type="entry name" value="REGULATORY PROTEIN TM_1690-RELATED"/>
    <property type="match status" value="1"/>
</dbReference>
<evidence type="ECO:0000256" key="1">
    <source>
        <dbReference type="HAMAP-Rule" id="MF_01503"/>
    </source>
</evidence>
<evidence type="ECO:0000313" key="4">
    <source>
        <dbReference type="Proteomes" id="UP000534783"/>
    </source>
</evidence>
<evidence type="ECO:0000313" key="3">
    <source>
        <dbReference type="EMBL" id="NKE73179.1"/>
    </source>
</evidence>
<accession>A0A7X6ID85</accession>
<evidence type="ECO:0000256" key="2">
    <source>
        <dbReference type="SAM" id="MobiDB-lite"/>
    </source>
</evidence>
<proteinExistence type="inferred from homology"/>
<feature type="region of interest" description="Disordered" evidence="2">
    <location>
        <begin position="79"/>
        <end position="103"/>
    </location>
</feature>
<dbReference type="EMBL" id="VTOW01000005">
    <property type="protein sequence ID" value="NKE73179.1"/>
    <property type="molecule type" value="Genomic_DNA"/>
</dbReference>
<dbReference type="Proteomes" id="UP000534783">
    <property type="component" value="Unassembled WGS sequence"/>
</dbReference>
<dbReference type="PANTHER" id="PTHR38449:SF1">
    <property type="entry name" value="REGULATORY PROTEIN SSL2874-RELATED"/>
    <property type="match status" value="1"/>
</dbReference>
<keyword evidence="4" id="KW-1185">Reference proteome</keyword>
<dbReference type="HAMAP" id="MF_01503">
    <property type="entry name" value="RemA"/>
    <property type="match status" value="1"/>
</dbReference>
<dbReference type="Pfam" id="PF04025">
    <property type="entry name" value="RemA-like"/>
    <property type="match status" value="1"/>
</dbReference>